<dbReference type="Pfam" id="PF12833">
    <property type="entry name" value="HTH_18"/>
    <property type="match status" value="1"/>
</dbReference>
<dbReference type="SUPFAM" id="SSF46689">
    <property type="entry name" value="Homeodomain-like"/>
    <property type="match status" value="2"/>
</dbReference>
<gene>
    <name evidence="5" type="ORF">ACFFIO_06995</name>
</gene>
<dbReference type="Pfam" id="PF12852">
    <property type="entry name" value="Cupin_6"/>
    <property type="match status" value="1"/>
</dbReference>
<dbReference type="InterPro" id="IPR020449">
    <property type="entry name" value="Tscrpt_reg_AraC-type_HTH"/>
</dbReference>
<dbReference type="InterPro" id="IPR032783">
    <property type="entry name" value="AraC_lig"/>
</dbReference>
<dbReference type="InterPro" id="IPR018062">
    <property type="entry name" value="HTH_AraC-typ_CS"/>
</dbReference>
<dbReference type="PANTHER" id="PTHR46796">
    <property type="entry name" value="HTH-TYPE TRANSCRIPTIONAL ACTIVATOR RHAS-RELATED"/>
    <property type="match status" value="1"/>
</dbReference>
<sequence length="311" mass="33812">MDLLSDFLAQPRARDAFLLRVVKGRPWKLSVEDEAPLSIVPALKGGAWISTADGRPTRIEAGDVLVVRSPTSYVLSSEPGLARGATIGSGQVCSGPDGRDLSAELSAGVRTWGNDPHGQDEMLVGSYRSGSELGRLMIQSLPPWFLVHRPAPDLVRLLTEEASREHLGQNSVLDRLLDVLLVSTLRAWLDADDQKRASLLSAHRDDVVRTATEAIQSRPADEWNVESLSAVAGVSRASLTRRFKAVLGVSPMTYLTQWRLATGADLLDRSDATLASVARQVGYSSPFSFSAAFKKHYGLSPRDFRERQPAG</sequence>
<dbReference type="SMART" id="SM00342">
    <property type="entry name" value="HTH_ARAC"/>
    <property type="match status" value="1"/>
</dbReference>
<keyword evidence="1" id="KW-0805">Transcription regulation</keyword>
<keyword evidence="2" id="KW-0238">DNA-binding</keyword>
<dbReference type="InterPro" id="IPR050204">
    <property type="entry name" value="AraC_XylS_family_regulators"/>
</dbReference>
<dbReference type="PANTHER" id="PTHR46796:SF13">
    <property type="entry name" value="HTH-TYPE TRANSCRIPTIONAL ACTIVATOR RHAS"/>
    <property type="match status" value="1"/>
</dbReference>
<name>A0ABV6F410_9MICC</name>
<protein>
    <submittedName>
        <fullName evidence="5">AraC family transcriptional regulator</fullName>
    </submittedName>
</protein>
<evidence type="ECO:0000256" key="1">
    <source>
        <dbReference type="ARBA" id="ARBA00023015"/>
    </source>
</evidence>
<keyword evidence="6" id="KW-1185">Reference proteome</keyword>
<proteinExistence type="predicted"/>
<evidence type="ECO:0000313" key="6">
    <source>
        <dbReference type="Proteomes" id="UP001589766"/>
    </source>
</evidence>
<feature type="domain" description="HTH araC/xylS-type" evidence="4">
    <location>
        <begin position="209"/>
        <end position="307"/>
    </location>
</feature>
<reference evidence="5 6" key="1">
    <citation type="submission" date="2024-09" db="EMBL/GenBank/DDBJ databases">
        <authorList>
            <person name="Sun Q."/>
            <person name="Mori K."/>
        </authorList>
    </citation>
    <scope>NUCLEOTIDE SEQUENCE [LARGE SCALE GENOMIC DNA]</scope>
    <source>
        <strain evidence="5 6">CCM 7609</strain>
    </source>
</reference>
<dbReference type="PROSITE" id="PS01124">
    <property type="entry name" value="HTH_ARAC_FAMILY_2"/>
    <property type="match status" value="1"/>
</dbReference>
<dbReference type="Proteomes" id="UP001589766">
    <property type="component" value="Unassembled WGS sequence"/>
</dbReference>
<dbReference type="InterPro" id="IPR018060">
    <property type="entry name" value="HTH_AraC"/>
</dbReference>
<dbReference type="Gene3D" id="1.10.10.60">
    <property type="entry name" value="Homeodomain-like"/>
    <property type="match status" value="1"/>
</dbReference>
<dbReference type="PRINTS" id="PR00032">
    <property type="entry name" value="HTHARAC"/>
</dbReference>
<dbReference type="EMBL" id="JBHLWH010000019">
    <property type="protein sequence ID" value="MFC0248244.1"/>
    <property type="molecule type" value="Genomic_DNA"/>
</dbReference>
<evidence type="ECO:0000313" key="5">
    <source>
        <dbReference type="EMBL" id="MFC0248244.1"/>
    </source>
</evidence>
<dbReference type="InterPro" id="IPR009057">
    <property type="entry name" value="Homeodomain-like_sf"/>
</dbReference>
<evidence type="ECO:0000256" key="3">
    <source>
        <dbReference type="ARBA" id="ARBA00023163"/>
    </source>
</evidence>
<comment type="caution">
    <text evidence="5">The sequence shown here is derived from an EMBL/GenBank/DDBJ whole genome shotgun (WGS) entry which is preliminary data.</text>
</comment>
<dbReference type="PROSITE" id="PS00041">
    <property type="entry name" value="HTH_ARAC_FAMILY_1"/>
    <property type="match status" value="1"/>
</dbReference>
<accession>A0ABV6F410</accession>
<dbReference type="RefSeq" id="WP_378040875.1">
    <property type="nucleotide sequence ID" value="NZ_JBHLWH010000019.1"/>
</dbReference>
<evidence type="ECO:0000256" key="2">
    <source>
        <dbReference type="ARBA" id="ARBA00023125"/>
    </source>
</evidence>
<keyword evidence="3" id="KW-0804">Transcription</keyword>
<organism evidence="5 6">
    <name type="scientific">Citricoccus parietis</name>
    <dbReference type="NCBI Taxonomy" id="592307"/>
    <lineage>
        <taxon>Bacteria</taxon>
        <taxon>Bacillati</taxon>
        <taxon>Actinomycetota</taxon>
        <taxon>Actinomycetes</taxon>
        <taxon>Micrococcales</taxon>
        <taxon>Micrococcaceae</taxon>
        <taxon>Citricoccus</taxon>
    </lineage>
</organism>
<evidence type="ECO:0000259" key="4">
    <source>
        <dbReference type="PROSITE" id="PS01124"/>
    </source>
</evidence>